<proteinExistence type="inferred from homology"/>
<dbReference type="InterPro" id="IPR003593">
    <property type="entry name" value="AAA+_ATPase"/>
</dbReference>
<keyword evidence="2" id="KW-0813">Transport</keyword>
<accession>A0ABS5L1S6</accession>
<dbReference type="Gene3D" id="3.40.50.300">
    <property type="entry name" value="P-loop containing nucleotide triphosphate hydrolases"/>
    <property type="match status" value="1"/>
</dbReference>
<dbReference type="PANTHER" id="PTHR43335:SF2">
    <property type="entry name" value="ABC TRANSPORTER, ATP-BINDING PROTEIN"/>
    <property type="match status" value="1"/>
</dbReference>
<dbReference type="SMART" id="SM00382">
    <property type="entry name" value="AAA"/>
    <property type="match status" value="1"/>
</dbReference>
<gene>
    <name evidence="7" type="ORF">KGQ19_36030</name>
</gene>
<comment type="caution">
    <text evidence="7">The sequence shown here is derived from an EMBL/GenBank/DDBJ whole genome shotgun (WGS) entry which is preliminary data.</text>
</comment>
<sequence>MTTATTSAAAAAVPAATTAVIEASGLTKRYNGATRGAVTALDGLTLSVPAGVIGLVGANGAGKSTMIKILLGLLAPSSGSASVLGYDVVDQAERIRTLVGYMPEHDCLPPDVTATEFVTHMGRMGGLPATAAKERAAESLRHVGLHEERYRQIGTYSTGMKQRVKLAQALVGDPRLLLLDEPTNGLDPAGRESMLELIERIGAEFGISILVASHLLGEIEQICDSLVAIESGKLLRAASMSAFTKASAVLAVEVDEGAARLAAALKTAGLSPRRDGRALLVRLGGTEEEADLVYDAIRDAVADLGLPLNRLERRRHRVEELFADEDFDDLEDLAGLDTAALAASGPGTGTGPGDGSGTGPGSATSEGAASAAAAGPSVAAPAEAAAEPSAPAAESTSPAADPKAPP</sequence>
<dbReference type="PROSITE" id="PS50893">
    <property type="entry name" value="ABC_TRANSPORTER_2"/>
    <property type="match status" value="1"/>
</dbReference>
<feature type="compositionally biased region" description="Low complexity" evidence="5">
    <location>
        <begin position="361"/>
        <end position="406"/>
    </location>
</feature>
<keyword evidence="4 7" id="KW-0067">ATP-binding</keyword>
<dbReference type="InterPro" id="IPR003439">
    <property type="entry name" value="ABC_transporter-like_ATP-bd"/>
</dbReference>
<dbReference type="Pfam" id="PF00005">
    <property type="entry name" value="ABC_tran"/>
    <property type="match status" value="1"/>
</dbReference>
<feature type="compositionally biased region" description="Gly residues" evidence="5">
    <location>
        <begin position="346"/>
        <end position="360"/>
    </location>
</feature>
<dbReference type="SUPFAM" id="SSF52540">
    <property type="entry name" value="P-loop containing nucleoside triphosphate hydrolases"/>
    <property type="match status" value="1"/>
</dbReference>
<keyword evidence="3" id="KW-0547">Nucleotide-binding</keyword>
<evidence type="ECO:0000259" key="6">
    <source>
        <dbReference type="PROSITE" id="PS50893"/>
    </source>
</evidence>
<evidence type="ECO:0000313" key="8">
    <source>
        <dbReference type="Proteomes" id="UP000730482"/>
    </source>
</evidence>
<dbReference type="GO" id="GO:0005524">
    <property type="term" value="F:ATP binding"/>
    <property type="evidence" value="ECO:0007669"/>
    <property type="project" value="UniProtKB-KW"/>
</dbReference>
<feature type="domain" description="ABC transporter" evidence="6">
    <location>
        <begin position="21"/>
        <end position="256"/>
    </location>
</feature>
<dbReference type="CDD" id="cd03230">
    <property type="entry name" value="ABC_DR_subfamily_A"/>
    <property type="match status" value="1"/>
</dbReference>
<dbReference type="InterPro" id="IPR027417">
    <property type="entry name" value="P-loop_NTPase"/>
</dbReference>
<keyword evidence="8" id="KW-1185">Reference proteome</keyword>
<protein>
    <submittedName>
        <fullName evidence="7">ABC transporter ATP-binding protein</fullName>
    </submittedName>
</protein>
<dbReference type="Proteomes" id="UP000730482">
    <property type="component" value="Unassembled WGS sequence"/>
</dbReference>
<evidence type="ECO:0000313" key="7">
    <source>
        <dbReference type="EMBL" id="MBS2552279.1"/>
    </source>
</evidence>
<feature type="region of interest" description="Disordered" evidence="5">
    <location>
        <begin position="341"/>
        <end position="406"/>
    </location>
</feature>
<evidence type="ECO:0000256" key="1">
    <source>
        <dbReference type="ARBA" id="ARBA00005417"/>
    </source>
</evidence>
<name>A0ABS5L1S6_9ACTN</name>
<evidence type="ECO:0000256" key="5">
    <source>
        <dbReference type="SAM" id="MobiDB-lite"/>
    </source>
</evidence>
<feature type="non-terminal residue" evidence="7">
    <location>
        <position position="406"/>
    </location>
</feature>
<dbReference type="EMBL" id="JAAFYZ010000180">
    <property type="protein sequence ID" value="MBS2552279.1"/>
    <property type="molecule type" value="Genomic_DNA"/>
</dbReference>
<dbReference type="PANTHER" id="PTHR43335">
    <property type="entry name" value="ABC TRANSPORTER, ATP-BINDING PROTEIN"/>
    <property type="match status" value="1"/>
</dbReference>
<evidence type="ECO:0000256" key="3">
    <source>
        <dbReference type="ARBA" id="ARBA00022741"/>
    </source>
</evidence>
<reference evidence="7 8" key="1">
    <citation type="submission" date="2020-02" db="EMBL/GenBank/DDBJ databases">
        <title>Acidophilic actinobacteria isolated from forest soil.</title>
        <authorList>
            <person name="Golinska P."/>
        </authorList>
    </citation>
    <scope>NUCLEOTIDE SEQUENCE [LARGE SCALE GENOMIC DNA]</scope>
    <source>
        <strain evidence="7 8">NL8</strain>
    </source>
</reference>
<evidence type="ECO:0000256" key="4">
    <source>
        <dbReference type="ARBA" id="ARBA00022840"/>
    </source>
</evidence>
<evidence type="ECO:0000256" key="2">
    <source>
        <dbReference type="ARBA" id="ARBA00022448"/>
    </source>
</evidence>
<organism evidence="7 8">
    <name type="scientific">Catenulispora pinistramenti</name>
    <dbReference type="NCBI Taxonomy" id="2705254"/>
    <lineage>
        <taxon>Bacteria</taxon>
        <taxon>Bacillati</taxon>
        <taxon>Actinomycetota</taxon>
        <taxon>Actinomycetes</taxon>
        <taxon>Catenulisporales</taxon>
        <taxon>Catenulisporaceae</taxon>
        <taxon>Catenulispora</taxon>
    </lineage>
</organism>
<comment type="similarity">
    <text evidence="1">Belongs to the ABC transporter superfamily.</text>
</comment>